<accession>A0A9X3RZT4</accession>
<dbReference type="PROSITE" id="PS50850">
    <property type="entry name" value="MFS"/>
    <property type="match status" value="1"/>
</dbReference>
<proteinExistence type="predicted"/>
<organism evidence="8 9">
    <name type="scientific">Solirubrobacter ginsenosidimutans</name>
    <dbReference type="NCBI Taxonomy" id="490573"/>
    <lineage>
        <taxon>Bacteria</taxon>
        <taxon>Bacillati</taxon>
        <taxon>Actinomycetota</taxon>
        <taxon>Thermoleophilia</taxon>
        <taxon>Solirubrobacterales</taxon>
        <taxon>Solirubrobacteraceae</taxon>
        <taxon>Solirubrobacter</taxon>
    </lineage>
</organism>
<evidence type="ECO:0000256" key="6">
    <source>
        <dbReference type="SAM" id="Phobius"/>
    </source>
</evidence>
<feature type="transmembrane region" description="Helical" evidence="6">
    <location>
        <begin position="261"/>
        <end position="280"/>
    </location>
</feature>
<feature type="domain" description="Major facilitator superfamily (MFS) profile" evidence="7">
    <location>
        <begin position="5"/>
        <end position="370"/>
    </location>
</feature>
<dbReference type="SUPFAM" id="SSF103473">
    <property type="entry name" value="MFS general substrate transporter"/>
    <property type="match status" value="1"/>
</dbReference>
<evidence type="ECO:0000256" key="5">
    <source>
        <dbReference type="ARBA" id="ARBA00023136"/>
    </source>
</evidence>
<dbReference type="Proteomes" id="UP001149140">
    <property type="component" value="Unassembled WGS sequence"/>
</dbReference>
<keyword evidence="4 6" id="KW-1133">Transmembrane helix</keyword>
<dbReference type="GO" id="GO:0022857">
    <property type="term" value="F:transmembrane transporter activity"/>
    <property type="evidence" value="ECO:0007669"/>
    <property type="project" value="InterPro"/>
</dbReference>
<sequence>MRARGTLPLYIGGFLGPFGGGVVAVLVPQLRDAFDATTAGVAASIPAYLVPFAALQLVSGTLGERLGRRRVVRTGYIAYALLSMLAAFVPTLGAFLVVRALQGCANAFVTPLLLAGLADEVPPRQIGRAVGTFAAVQTSAIALAPLGGGALGAIDWRLAFVSQAVVAAGLALMPPDDGPVRKEQPSLRTVFTRRVGLLSAASFAGYAGVTGVGFLVAVLAADEFGLGSVLRGVLLAGFGIAGILVGRAAGNWVDRYGRVPVASVGIAWCSLLVVSLGLAPSALTLAVLWFATGLGSTLLWAGINTLAVEAVPGNRAGGTSVISAFRFAGNAAAPLMWLPLYHIDPRLGFLGAGTLAAVTVAFILPLRVPR</sequence>
<dbReference type="GO" id="GO:0005886">
    <property type="term" value="C:plasma membrane"/>
    <property type="evidence" value="ECO:0007669"/>
    <property type="project" value="UniProtKB-SubCell"/>
</dbReference>
<dbReference type="PANTHER" id="PTHR42718">
    <property type="entry name" value="MAJOR FACILITATOR SUPERFAMILY MULTIDRUG TRANSPORTER MFSC"/>
    <property type="match status" value="1"/>
</dbReference>
<name>A0A9X3RZT4_9ACTN</name>
<dbReference type="Gene3D" id="1.20.1250.20">
    <property type="entry name" value="MFS general substrate transporter like domains"/>
    <property type="match status" value="2"/>
</dbReference>
<feature type="transmembrane region" description="Helical" evidence="6">
    <location>
        <begin position="130"/>
        <end position="150"/>
    </location>
</feature>
<dbReference type="InterPro" id="IPR011701">
    <property type="entry name" value="MFS"/>
</dbReference>
<keyword evidence="2" id="KW-0813">Transport</keyword>
<evidence type="ECO:0000256" key="1">
    <source>
        <dbReference type="ARBA" id="ARBA00004651"/>
    </source>
</evidence>
<evidence type="ECO:0000313" key="9">
    <source>
        <dbReference type="Proteomes" id="UP001149140"/>
    </source>
</evidence>
<reference evidence="8" key="1">
    <citation type="submission" date="2022-10" db="EMBL/GenBank/DDBJ databases">
        <title>The WGS of Solirubrobacter ginsenosidimutans DSM 21036.</title>
        <authorList>
            <person name="Jiang Z."/>
        </authorList>
    </citation>
    <scope>NUCLEOTIDE SEQUENCE</scope>
    <source>
        <strain evidence="8">DSM 21036</strain>
    </source>
</reference>
<keyword evidence="3 6" id="KW-0812">Transmembrane</keyword>
<dbReference type="InterPro" id="IPR020846">
    <property type="entry name" value="MFS_dom"/>
</dbReference>
<feature type="transmembrane region" description="Helical" evidence="6">
    <location>
        <begin position="76"/>
        <end position="94"/>
    </location>
</feature>
<evidence type="ECO:0000256" key="4">
    <source>
        <dbReference type="ARBA" id="ARBA00022989"/>
    </source>
</evidence>
<evidence type="ECO:0000256" key="2">
    <source>
        <dbReference type="ARBA" id="ARBA00022448"/>
    </source>
</evidence>
<feature type="transmembrane region" description="Helical" evidence="6">
    <location>
        <begin position="286"/>
        <end position="308"/>
    </location>
</feature>
<feature type="transmembrane region" description="Helical" evidence="6">
    <location>
        <begin position="229"/>
        <end position="249"/>
    </location>
</feature>
<evidence type="ECO:0000259" key="7">
    <source>
        <dbReference type="PROSITE" id="PS50850"/>
    </source>
</evidence>
<feature type="transmembrane region" description="Helical" evidence="6">
    <location>
        <begin position="195"/>
        <end position="217"/>
    </location>
</feature>
<dbReference type="EMBL" id="JAPDOD010000002">
    <property type="protein sequence ID" value="MDA0159302.1"/>
    <property type="molecule type" value="Genomic_DNA"/>
</dbReference>
<dbReference type="InterPro" id="IPR036259">
    <property type="entry name" value="MFS_trans_sf"/>
</dbReference>
<protein>
    <submittedName>
        <fullName evidence="8">MFS transporter</fullName>
    </submittedName>
</protein>
<keyword evidence="9" id="KW-1185">Reference proteome</keyword>
<gene>
    <name evidence="8" type="ORF">OM076_03410</name>
</gene>
<keyword evidence="5 6" id="KW-0472">Membrane</keyword>
<dbReference type="AlphaFoldDB" id="A0A9X3RZT4"/>
<dbReference type="RefSeq" id="WP_270037979.1">
    <property type="nucleotide sequence ID" value="NZ_JAPDOD010000002.1"/>
</dbReference>
<feature type="transmembrane region" description="Helical" evidence="6">
    <location>
        <begin position="33"/>
        <end position="55"/>
    </location>
</feature>
<dbReference type="PANTHER" id="PTHR42718:SF9">
    <property type="entry name" value="MAJOR FACILITATOR SUPERFAMILY MULTIDRUG TRANSPORTER MFSC"/>
    <property type="match status" value="1"/>
</dbReference>
<comment type="subcellular location">
    <subcellularLocation>
        <location evidence="1">Cell membrane</location>
        <topology evidence="1">Multi-pass membrane protein</topology>
    </subcellularLocation>
</comment>
<evidence type="ECO:0000313" key="8">
    <source>
        <dbReference type="EMBL" id="MDA0159302.1"/>
    </source>
</evidence>
<evidence type="ECO:0000256" key="3">
    <source>
        <dbReference type="ARBA" id="ARBA00022692"/>
    </source>
</evidence>
<comment type="caution">
    <text evidence="8">The sequence shown here is derived from an EMBL/GenBank/DDBJ whole genome shotgun (WGS) entry which is preliminary data.</text>
</comment>
<feature type="transmembrane region" description="Helical" evidence="6">
    <location>
        <begin position="320"/>
        <end position="341"/>
    </location>
</feature>
<dbReference type="Pfam" id="PF07690">
    <property type="entry name" value="MFS_1"/>
    <property type="match status" value="1"/>
</dbReference>
<feature type="transmembrane region" description="Helical" evidence="6">
    <location>
        <begin position="7"/>
        <end position="27"/>
    </location>
</feature>
<feature type="transmembrane region" description="Helical" evidence="6">
    <location>
        <begin position="347"/>
        <end position="366"/>
    </location>
</feature>